<evidence type="ECO:0000313" key="2">
    <source>
        <dbReference type="Proteomes" id="UP000768462"/>
    </source>
</evidence>
<comment type="caution">
    <text evidence="1">The sequence shown here is derived from an EMBL/GenBank/DDBJ whole genome shotgun (WGS) entry which is preliminary data.</text>
</comment>
<gene>
    <name evidence="1" type="ORF">E7215_04145</name>
</gene>
<dbReference type="Proteomes" id="UP000768462">
    <property type="component" value="Unassembled WGS sequence"/>
</dbReference>
<reference evidence="1" key="1">
    <citation type="submission" date="2019-04" db="EMBL/GenBank/DDBJ databases">
        <title>Evolution of Biomass-Degrading Anaerobic Consortia Revealed by Metagenomics.</title>
        <authorList>
            <person name="Peng X."/>
        </authorList>
    </citation>
    <scope>NUCLEOTIDE SEQUENCE</scope>
    <source>
        <strain evidence="1">SIG254</strain>
    </source>
</reference>
<sequence length="201" mass="24049">MLNEIMEKCFKNRYREYRLSNNKFITSYYLIDDTYILTFYIINEDGIPIAEMEGEIIATIQQSVNREDRFIKYDVYLILLDLEKYFIDPKEKNEIEKDKFTCRKIFINGNEENWAQELNNKFNLGKEINEFESDLSNEELELINCINKDIENYDIGKNTDINLKSLEDLCSYIEILKLDAKKLSASIEKELIRLERKENED</sequence>
<accession>A0A927ZL00</accession>
<dbReference type="AlphaFoldDB" id="A0A927ZL00"/>
<dbReference type="EMBL" id="SVCM01000046">
    <property type="protein sequence ID" value="MBE6059351.1"/>
    <property type="molecule type" value="Genomic_DNA"/>
</dbReference>
<proteinExistence type="predicted"/>
<evidence type="ECO:0000313" key="1">
    <source>
        <dbReference type="EMBL" id="MBE6059351.1"/>
    </source>
</evidence>
<name>A0A927ZL00_9CLOT</name>
<protein>
    <submittedName>
        <fullName evidence="1">Uncharacterized protein</fullName>
    </submittedName>
</protein>
<organism evidence="1 2">
    <name type="scientific">Clostridium sulfidigenes</name>
    <dbReference type="NCBI Taxonomy" id="318464"/>
    <lineage>
        <taxon>Bacteria</taxon>
        <taxon>Bacillati</taxon>
        <taxon>Bacillota</taxon>
        <taxon>Clostridia</taxon>
        <taxon>Eubacteriales</taxon>
        <taxon>Clostridiaceae</taxon>
        <taxon>Clostridium</taxon>
    </lineage>
</organism>